<organism evidence="1 2">
    <name type="scientific">Hyphomonas johnsonii MHS-2</name>
    <dbReference type="NCBI Taxonomy" id="1280950"/>
    <lineage>
        <taxon>Bacteria</taxon>
        <taxon>Pseudomonadati</taxon>
        <taxon>Pseudomonadota</taxon>
        <taxon>Alphaproteobacteria</taxon>
        <taxon>Hyphomonadales</taxon>
        <taxon>Hyphomonadaceae</taxon>
        <taxon>Hyphomonas</taxon>
    </lineage>
</organism>
<reference evidence="1 2" key="1">
    <citation type="journal article" date="2014" name="Antonie Van Leeuwenhoek">
        <title>Hyphomonas beringensis sp. nov. and Hyphomonas chukchiensis sp. nov., isolated from surface seawater of the Bering Sea and Chukchi Sea.</title>
        <authorList>
            <person name="Li C."/>
            <person name="Lai Q."/>
            <person name="Li G."/>
            <person name="Dong C."/>
            <person name="Wang J."/>
            <person name="Liao Y."/>
            <person name="Shao Z."/>
        </authorList>
    </citation>
    <scope>NUCLEOTIDE SEQUENCE [LARGE SCALE GENOMIC DNA]</scope>
    <source>
        <strain evidence="1 2">MHS-2</strain>
    </source>
</reference>
<protein>
    <submittedName>
        <fullName evidence="1">Uncharacterized protein</fullName>
    </submittedName>
</protein>
<dbReference type="STRING" id="1280950.HJO_11392"/>
<evidence type="ECO:0000313" key="1">
    <source>
        <dbReference type="EMBL" id="KCZ91718.1"/>
    </source>
</evidence>
<proteinExistence type="predicted"/>
<dbReference type="EMBL" id="ARYK01000005">
    <property type="protein sequence ID" value="KCZ91718.1"/>
    <property type="molecule type" value="Genomic_DNA"/>
</dbReference>
<gene>
    <name evidence="1" type="ORF">HJO_11392</name>
</gene>
<dbReference type="RefSeq" id="WP_277813167.1">
    <property type="nucleotide sequence ID" value="NZ_ARYK01000005.1"/>
</dbReference>
<keyword evidence="2" id="KW-1185">Reference proteome</keyword>
<name>A0A059FMM6_9PROT</name>
<dbReference type="AlphaFoldDB" id="A0A059FMM6"/>
<accession>A0A059FMM6</accession>
<evidence type="ECO:0000313" key="2">
    <source>
        <dbReference type="Proteomes" id="UP000025171"/>
    </source>
</evidence>
<comment type="caution">
    <text evidence="1">The sequence shown here is derived from an EMBL/GenBank/DDBJ whole genome shotgun (WGS) entry which is preliminary data.</text>
</comment>
<dbReference type="PATRIC" id="fig|1280950.3.peg.2282"/>
<sequence>MRKYLILLGILVVLGLVGAWWLGQQAEKNKPVDGEVRIEVDGVL</sequence>
<dbReference type="Proteomes" id="UP000025171">
    <property type="component" value="Unassembled WGS sequence"/>
</dbReference>